<evidence type="ECO:0000313" key="3">
    <source>
        <dbReference type="Proteomes" id="UP000244913"/>
    </source>
</evidence>
<dbReference type="RefSeq" id="WP_116567806.1">
    <property type="nucleotide sequence ID" value="NZ_QDKP01000039.1"/>
</dbReference>
<protein>
    <submittedName>
        <fullName evidence="2">Uncharacterized protein</fullName>
    </submittedName>
</protein>
<keyword evidence="3" id="KW-1185">Reference proteome</keyword>
<accession>A0A2T9JE96</accession>
<feature type="transmembrane region" description="Helical" evidence="1">
    <location>
        <begin position="20"/>
        <end position="53"/>
    </location>
</feature>
<name>A0A2T9JE96_9CAUL</name>
<keyword evidence="1" id="KW-0812">Transmembrane</keyword>
<dbReference type="AlphaFoldDB" id="A0A2T9JE96"/>
<sequence>MGLKIDKKPRRRATEQPNAWQRVCAIFGLAGLVLAWAVMLVPCALWLLFSLVVRRPAQGRSPFGRASAADAA</sequence>
<dbReference type="EMBL" id="QDKP01000039">
    <property type="protein sequence ID" value="PVM81215.1"/>
    <property type="molecule type" value="Genomic_DNA"/>
</dbReference>
<gene>
    <name evidence="2" type="ORF">DDF65_12815</name>
</gene>
<keyword evidence="1" id="KW-0472">Membrane</keyword>
<keyword evidence="1" id="KW-1133">Transmembrane helix</keyword>
<reference evidence="2 3" key="1">
    <citation type="submission" date="2018-04" db="EMBL/GenBank/DDBJ databases">
        <title>The genome sequence of Caulobacter sp. 736.</title>
        <authorList>
            <person name="Gao J."/>
            <person name="Sun J."/>
        </authorList>
    </citation>
    <scope>NUCLEOTIDE SEQUENCE [LARGE SCALE GENOMIC DNA]</scope>
    <source>
        <strain evidence="2 3">736</strain>
    </source>
</reference>
<proteinExistence type="predicted"/>
<evidence type="ECO:0000256" key="1">
    <source>
        <dbReference type="SAM" id="Phobius"/>
    </source>
</evidence>
<dbReference type="Proteomes" id="UP000244913">
    <property type="component" value="Unassembled WGS sequence"/>
</dbReference>
<organism evidence="2 3">
    <name type="scientific">Caulobacter radicis</name>
    <dbReference type="NCBI Taxonomy" id="2172650"/>
    <lineage>
        <taxon>Bacteria</taxon>
        <taxon>Pseudomonadati</taxon>
        <taxon>Pseudomonadota</taxon>
        <taxon>Alphaproteobacteria</taxon>
        <taxon>Caulobacterales</taxon>
        <taxon>Caulobacteraceae</taxon>
        <taxon>Caulobacter</taxon>
    </lineage>
</organism>
<comment type="caution">
    <text evidence="2">The sequence shown here is derived from an EMBL/GenBank/DDBJ whole genome shotgun (WGS) entry which is preliminary data.</text>
</comment>
<evidence type="ECO:0000313" key="2">
    <source>
        <dbReference type="EMBL" id="PVM81215.1"/>
    </source>
</evidence>